<sequence length="112" mass="12434">MSIKPVRSVLDLMPILSRGRFVERVDQHLTAAVEHLESLPDQKGKATVTITLTVAYQEGRTEVVPDVKSKLPPEKSFTGTPFWIVDGGFSVQHPSQDDMFAGPRAVRDRDFG</sequence>
<name>A0A3S2XHT9_9HYPH</name>
<dbReference type="Proteomes" id="UP000286997">
    <property type="component" value="Unassembled WGS sequence"/>
</dbReference>
<dbReference type="OrthoDB" id="7916611at2"/>
<keyword evidence="2" id="KW-1185">Reference proteome</keyword>
<reference evidence="1 2" key="1">
    <citation type="submission" date="2019-01" db="EMBL/GenBank/DDBJ databases">
        <authorList>
            <person name="Chen W.-M."/>
        </authorList>
    </citation>
    <scope>NUCLEOTIDE SEQUENCE [LARGE SCALE GENOMIC DNA]</scope>
    <source>
        <strain evidence="1 2">TER-1</strain>
    </source>
</reference>
<evidence type="ECO:0000313" key="2">
    <source>
        <dbReference type="Proteomes" id="UP000286997"/>
    </source>
</evidence>
<protein>
    <submittedName>
        <fullName evidence="1">Uncharacterized protein</fullName>
    </submittedName>
</protein>
<accession>A0A3S2XHT9</accession>
<dbReference type="AlphaFoldDB" id="A0A3S2XHT9"/>
<gene>
    <name evidence="1" type="ORF">EOE48_20590</name>
</gene>
<comment type="caution">
    <text evidence="1">The sequence shown here is derived from an EMBL/GenBank/DDBJ whole genome shotgun (WGS) entry which is preliminary data.</text>
</comment>
<dbReference type="EMBL" id="SACP01000023">
    <property type="protein sequence ID" value="RVU15208.1"/>
    <property type="molecule type" value="Genomic_DNA"/>
</dbReference>
<dbReference type="RefSeq" id="WP_127732648.1">
    <property type="nucleotide sequence ID" value="NZ_SACP01000023.1"/>
</dbReference>
<proteinExistence type="predicted"/>
<evidence type="ECO:0000313" key="1">
    <source>
        <dbReference type="EMBL" id="RVU15208.1"/>
    </source>
</evidence>
<organism evidence="1 2">
    <name type="scientific">Methylobacterium oryzihabitans</name>
    <dbReference type="NCBI Taxonomy" id="2499852"/>
    <lineage>
        <taxon>Bacteria</taxon>
        <taxon>Pseudomonadati</taxon>
        <taxon>Pseudomonadota</taxon>
        <taxon>Alphaproteobacteria</taxon>
        <taxon>Hyphomicrobiales</taxon>
        <taxon>Methylobacteriaceae</taxon>
        <taxon>Methylobacterium</taxon>
    </lineage>
</organism>